<dbReference type="FunFam" id="3.40.309.10:FF:000004">
    <property type="entry name" value="Succinate-semialdehyde dehydrogenase I"/>
    <property type="match status" value="1"/>
</dbReference>
<dbReference type="NCBIfam" id="TIGR01780">
    <property type="entry name" value="SSADH"/>
    <property type="match status" value="1"/>
</dbReference>
<feature type="domain" description="Aldehyde dehydrogenase" evidence="5">
    <location>
        <begin position="21"/>
        <end position="479"/>
    </location>
</feature>
<dbReference type="GO" id="GO:0009450">
    <property type="term" value="P:gamma-aminobutyric acid catabolic process"/>
    <property type="evidence" value="ECO:0007669"/>
    <property type="project" value="InterPro"/>
</dbReference>
<dbReference type="GO" id="GO:0006081">
    <property type="term" value="P:aldehyde metabolic process"/>
    <property type="evidence" value="ECO:0007669"/>
    <property type="project" value="InterPro"/>
</dbReference>
<evidence type="ECO:0000256" key="3">
    <source>
        <dbReference type="PIRNR" id="PIRNR036492"/>
    </source>
</evidence>
<dbReference type="RefSeq" id="WP_034639022.1">
    <property type="nucleotide sequence ID" value="NZ_CBCSJC010000019.1"/>
</dbReference>
<evidence type="ECO:0000313" key="7">
    <source>
        <dbReference type="Proteomes" id="UP000027822"/>
    </source>
</evidence>
<evidence type="ECO:0000259" key="5">
    <source>
        <dbReference type="Pfam" id="PF00171"/>
    </source>
</evidence>
<evidence type="ECO:0000256" key="2">
    <source>
        <dbReference type="ARBA" id="ARBA00023002"/>
    </source>
</evidence>
<dbReference type="eggNOG" id="COG1012">
    <property type="taxonomic scope" value="Bacteria"/>
</dbReference>
<dbReference type="FunFam" id="3.40.605.10:FF:000005">
    <property type="entry name" value="Succinate-semialdehyde dehydrogenase I"/>
    <property type="match status" value="1"/>
</dbReference>
<dbReference type="InterPro" id="IPR016162">
    <property type="entry name" value="Ald_DH_N"/>
</dbReference>
<comment type="caution">
    <text evidence="6">The sequence shown here is derived from an EMBL/GenBank/DDBJ whole genome shotgun (WGS) entry which is preliminary data.</text>
</comment>
<evidence type="ECO:0000256" key="4">
    <source>
        <dbReference type="PIRSR" id="PIRSR036492-1"/>
    </source>
</evidence>
<comment type="similarity">
    <text evidence="1 3">Belongs to the aldehyde dehydrogenase family.</text>
</comment>
<dbReference type="InterPro" id="IPR016160">
    <property type="entry name" value="Ald_DH_CS_CYS"/>
</dbReference>
<dbReference type="EMBL" id="JOTN01000008">
    <property type="protein sequence ID" value="KEK19236.1"/>
    <property type="molecule type" value="Genomic_DNA"/>
</dbReference>
<evidence type="ECO:0000313" key="6">
    <source>
        <dbReference type="EMBL" id="KEK19236.1"/>
    </source>
</evidence>
<dbReference type="Gene3D" id="3.40.309.10">
    <property type="entry name" value="Aldehyde Dehydrogenase, Chain A, domain 2"/>
    <property type="match status" value="1"/>
</dbReference>
<proteinExistence type="inferred from homology"/>
<dbReference type="SUPFAM" id="SSF53720">
    <property type="entry name" value="ALDH-like"/>
    <property type="match status" value="1"/>
</dbReference>
<dbReference type="Gene3D" id="3.40.605.10">
    <property type="entry name" value="Aldehyde Dehydrogenase, Chain A, domain 1"/>
    <property type="match status" value="1"/>
</dbReference>
<feature type="active site" evidence="4">
    <location>
        <position position="289"/>
    </location>
</feature>
<protein>
    <recommendedName>
        <fullName evidence="3">Aldehyde dehydrogenase</fullName>
    </recommendedName>
</protein>
<evidence type="ECO:0000256" key="1">
    <source>
        <dbReference type="ARBA" id="ARBA00009986"/>
    </source>
</evidence>
<dbReference type="PANTHER" id="PTHR43353">
    <property type="entry name" value="SUCCINATE-SEMIALDEHYDE DEHYDROGENASE, MITOCHONDRIAL"/>
    <property type="match status" value="1"/>
</dbReference>
<dbReference type="Proteomes" id="UP000027822">
    <property type="component" value="Unassembled WGS sequence"/>
</dbReference>
<dbReference type="PIRSF" id="PIRSF036492">
    <property type="entry name" value="ALDH"/>
    <property type="match status" value="1"/>
</dbReference>
<dbReference type="AlphaFoldDB" id="A0A073JY58"/>
<feature type="active site" evidence="4">
    <location>
        <position position="255"/>
    </location>
</feature>
<dbReference type="InterPro" id="IPR012394">
    <property type="entry name" value="Aldehyde_DH_NAD(P)"/>
</dbReference>
<dbReference type="InterPro" id="IPR016163">
    <property type="entry name" value="Ald_DH_C"/>
</dbReference>
<organism evidence="6 7">
    <name type="scientific">Bacillus manliponensis</name>
    <dbReference type="NCBI Taxonomy" id="574376"/>
    <lineage>
        <taxon>Bacteria</taxon>
        <taxon>Bacillati</taxon>
        <taxon>Bacillota</taxon>
        <taxon>Bacilli</taxon>
        <taxon>Bacillales</taxon>
        <taxon>Bacillaceae</taxon>
        <taxon>Bacillus</taxon>
        <taxon>Bacillus cereus group</taxon>
    </lineage>
</organism>
<dbReference type="InterPro" id="IPR010102">
    <property type="entry name" value="Succ_semiAld_DH"/>
</dbReference>
<dbReference type="InterPro" id="IPR050740">
    <property type="entry name" value="Aldehyde_DH_Superfamily"/>
</dbReference>
<dbReference type="GO" id="GO:0004777">
    <property type="term" value="F:succinate-semialdehyde dehydrogenase (NAD+) activity"/>
    <property type="evidence" value="ECO:0007669"/>
    <property type="project" value="TreeGrafter"/>
</dbReference>
<dbReference type="InterPro" id="IPR016161">
    <property type="entry name" value="Ald_DH/histidinol_DH"/>
</dbReference>
<accession>A0A073JY58</accession>
<dbReference type="STRING" id="574376.BAMA_22905"/>
<dbReference type="FunFam" id="3.40.605.10:FF:000026">
    <property type="entry name" value="Aldehyde dehydrogenase, putative"/>
    <property type="match status" value="1"/>
</dbReference>
<keyword evidence="2 3" id="KW-0560">Oxidoreductase</keyword>
<keyword evidence="7" id="KW-1185">Reference proteome</keyword>
<name>A0A073JY58_9BACI</name>
<dbReference type="InterPro" id="IPR015590">
    <property type="entry name" value="Aldehyde_DH_dom"/>
</dbReference>
<sequence>MDKKATYMNLEEKAMYINGEWVQLEAQIKVNNPATKEIFATVPKGGVTEAKQAVDAAHMAFKSWSKLTAADRAQKLKKWFTLIDENKEEIAAIMTKEQGKPFTEALGEVNYANSFVEWYAEEGKRIYGEMIPASHPDKRIFVMRQPVGVIAAITPWNFPAAMITRKVAPALAAGCTAVVKPASQTPLTALKLAELAHEAGIPKGVLNVVTGSAKAIADTWMEDGRVRKVSFTGSTEIGKELMCGAAKTMKKISLELGGHAPFIVMNDADLNKAVTAVIGSKFRNAGQTCICTNRVFVQEDVYDTFVEKFKVAVSELKVGDGFAEGTTVGPLIDEFAVKKVKEHIEDAVQKGGEVLYGGAADVDLNGHFMKPTIIGEAHDEMLCMYEETFGPVAPVAKFKSVDEVIERANNTPYGLAAYVFTENVSQAFYISEALEYGIIGLNDGLPSVAQAPFGGYKESGIGREGGHFGIDEYLEIKYVSLGL</sequence>
<dbReference type="OrthoDB" id="9762913at2"/>
<dbReference type="PANTHER" id="PTHR43353:SF5">
    <property type="entry name" value="SUCCINATE-SEMIALDEHYDE DEHYDROGENASE, MITOCHONDRIAL"/>
    <property type="match status" value="1"/>
</dbReference>
<dbReference type="CDD" id="cd07103">
    <property type="entry name" value="ALDH_F5_SSADH_GabD"/>
    <property type="match status" value="1"/>
</dbReference>
<reference evidence="6 7" key="1">
    <citation type="submission" date="2014-06" db="EMBL/GenBank/DDBJ databases">
        <title>Draft genome sequence of Bacillus manliponensis JCM 15802 (MCCC 1A00708).</title>
        <authorList>
            <person name="Lai Q."/>
            <person name="Liu Y."/>
            <person name="Shao Z."/>
        </authorList>
    </citation>
    <scope>NUCLEOTIDE SEQUENCE [LARGE SCALE GENOMIC DNA]</scope>
    <source>
        <strain evidence="6 7">JCM 15802</strain>
    </source>
</reference>
<dbReference type="Pfam" id="PF00171">
    <property type="entry name" value="Aldedh"/>
    <property type="match status" value="1"/>
</dbReference>
<dbReference type="PROSITE" id="PS00070">
    <property type="entry name" value="ALDEHYDE_DEHYDR_CYS"/>
    <property type="match status" value="1"/>
</dbReference>
<gene>
    <name evidence="6" type="primary">gabD</name>
    <name evidence="6" type="ORF">BAMA_22905</name>
</gene>